<evidence type="ECO:0000313" key="4">
    <source>
        <dbReference type="EMBL" id="MCI13032.1"/>
    </source>
</evidence>
<evidence type="ECO:0000313" key="5">
    <source>
        <dbReference type="Proteomes" id="UP000265520"/>
    </source>
</evidence>
<dbReference type="GO" id="GO:0000055">
    <property type="term" value="P:ribosomal large subunit export from nucleus"/>
    <property type="evidence" value="ECO:0007669"/>
    <property type="project" value="UniProtKB-UniRule"/>
</dbReference>
<organism evidence="4 5">
    <name type="scientific">Trifolium medium</name>
    <dbReference type="NCBI Taxonomy" id="97028"/>
    <lineage>
        <taxon>Eukaryota</taxon>
        <taxon>Viridiplantae</taxon>
        <taxon>Streptophyta</taxon>
        <taxon>Embryophyta</taxon>
        <taxon>Tracheophyta</taxon>
        <taxon>Spermatophyta</taxon>
        <taxon>Magnoliopsida</taxon>
        <taxon>eudicotyledons</taxon>
        <taxon>Gunneridae</taxon>
        <taxon>Pentapetalae</taxon>
        <taxon>rosids</taxon>
        <taxon>fabids</taxon>
        <taxon>Fabales</taxon>
        <taxon>Fabaceae</taxon>
        <taxon>Papilionoideae</taxon>
        <taxon>50 kb inversion clade</taxon>
        <taxon>NPAAA clade</taxon>
        <taxon>Hologalegina</taxon>
        <taxon>IRL clade</taxon>
        <taxon>Trifolieae</taxon>
        <taxon>Trifolium</taxon>
    </lineage>
</organism>
<dbReference type="GO" id="GO:0042273">
    <property type="term" value="P:ribosomal large subunit biogenesis"/>
    <property type="evidence" value="ECO:0007669"/>
    <property type="project" value="UniProtKB-UniRule"/>
</dbReference>
<protein>
    <recommendedName>
        <fullName evidence="1">Protein SDA1</fullName>
    </recommendedName>
</protein>
<accession>A0A392PMM2</accession>
<dbReference type="GO" id="GO:0015031">
    <property type="term" value="P:protein transport"/>
    <property type="evidence" value="ECO:0007669"/>
    <property type="project" value="UniProtKB-KW"/>
</dbReference>
<dbReference type="Proteomes" id="UP000265520">
    <property type="component" value="Unassembled WGS sequence"/>
</dbReference>
<feature type="compositionally biased region" description="Acidic residues" evidence="2">
    <location>
        <begin position="1"/>
        <end position="43"/>
    </location>
</feature>
<sequence>CSDFENSVDDVEDEEDDLEDSEESEDEDGEISEDGGDGDDDLDTYSHDGIVETKTTLKDSAKKRKFSDFNDQLTAADSSLRALKKLAGTTKEDALPENEDGFLSTEDFQRIKELKAKKEARTALAQHGLVKSTANKIRSSDQLSLKRVDGSMLEAHVKRKLNKQERLEMVKAGREERGKYQA</sequence>
<keyword evidence="1" id="KW-0539">Nucleus</keyword>
<evidence type="ECO:0000256" key="1">
    <source>
        <dbReference type="RuleBase" id="RU365057"/>
    </source>
</evidence>
<feature type="domain" description="SDA1 middle" evidence="3">
    <location>
        <begin position="10"/>
        <end position="173"/>
    </location>
</feature>
<feature type="non-terminal residue" evidence="4">
    <location>
        <position position="182"/>
    </location>
</feature>
<dbReference type="Pfam" id="PF05285">
    <property type="entry name" value="SDA1_dom"/>
    <property type="match status" value="1"/>
</dbReference>
<dbReference type="PANTHER" id="PTHR12730">
    <property type="entry name" value="HSDA/SDA1-RELATED"/>
    <property type="match status" value="1"/>
</dbReference>
<comment type="function">
    <text evidence="1">Required for 60S pre-ribosomal subunits export to the cytoplasm.</text>
</comment>
<keyword evidence="1" id="KW-0813">Transport</keyword>
<comment type="similarity">
    <text evidence="1">Belongs to the SDA1 family.</text>
</comment>
<comment type="caution">
    <text evidence="4">The sequence shown here is derived from an EMBL/GenBank/DDBJ whole genome shotgun (WGS) entry which is preliminary data.</text>
</comment>
<dbReference type="PANTHER" id="PTHR12730:SF0">
    <property type="entry name" value="PROTEIN SDA1 HOMOLOG"/>
    <property type="match status" value="1"/>
</dbReference>
<name>A0A392PMM2_9FABA</name>
<evidence type="ECO:0000259" key="3">
    <source>
        <dbReference type="Pfam" id="PF05285"/>
    </source>
</evidence>
<proteinExistence type="inferred from homology"/>
<keyword evidence="1" id="KW-0690">Ribosome biogenesis</keyword>
<dbReference type="InterPro" id="IPR027312">
    <property type="entry name" value="Sda1"/>
</dbReference>
<dbReference type="AlphaFoldDB" id="A0A392PMM2"/>
<dbReference type="EMBL" id="LXQA010086583">
    <property type="protein sequence ID" value="MCI13032.1"/>
    <property type="molecule type" value="Genomic_DNA"/>
</dbReference>
<feature type="non-terminal residue" evidence="4">
    <location>
        <position position="1"/>
    </location>
</feature>
<dbReference type="InterPro" id="IPR007949">
    <property type="entry name" value="SDA1_MD"/>
</dbReference>
<comment type="subcellular location">
    <subcellularLocation>
        <location evidence="1">Nucleus</location>
        <location evidence="1">Nucleolus</location>
    </subcellularLocation>
</comment>
<evidence type="ECO:0000256" key="2">
    <source>
        <dbReference type="SAM" id="MobiDB-lite"/>
    </source>
</evidence>
<dbReference type="GO" id="GO:0005730">
    <property type="term" value="C:nucleolus"/>
    <property type="evidence" value="ECO:0007669"/>
    <property type="project" value="UniProtKB-SubCell"/>
</dbReference>
<keyword evidence="5" id="KW-1185">Reference proteome</keyword>
<reference evidence="4 5" key="1">
    <citation type="journal article" date="2018" name="Front. Plant Sci.">
        <title>Red Clover (Trifolium pratense) and Zigzag Clover (T. medium) - A Picture of Genomic Similarities and Differences.</title>
        <authorList>
            <person name="Dluhosova J."/>
            <person name="Istvanek J."/>
            <person name="Nedelnik J."/>
            <person name="Repkova J."/>
        </authorList>
    </citation>
    <scope>NUCLEOTIDE SEQUENCE [LARGE SCALE GENOMIC DNA]</scope>
    <source>
        <strain evidence="5">cv. 10/8</strain>
        <tissue evidence="4">Leaf</tissue>
    </source>
</reference>
<feature type="region of interest" description="Disordered" evidence="2">
    <location>
        <begin position="1"/>
        <end position="50"/>
    </location>
</feature>
<keyword evidence="1" id="KW-0653">Protein transport</keyword>